<keyword evidence="4" id="KW-1185">Reference proteome</keyword>
<accession>A0ABU8B0Z3</accession>
<evidence type="ECO:0000313" key="3">
    <source>
        <dbReference type="EMBL" id="MEH0639612.1"/>
    </source>
</evidence>
<comment type="caution">
    <text evidence="3">The sequence shown here is derived from an EMBL/GenBank/DDBJ whole genome shotgun (WGS) entry which is preliminary data.</text>
</comment>
<sequence>MSGPPAWIVWALAASVAAIPVCLIGALVSALIDRYADVGPIKHTPHSHPRCPAEAATEATHTSSPGIGPVAAEP</sequence>
<evidence type="ECO:0000313" key="4">
    <source>
        <dbReference type="Proteomes" id="UP001310290"/>
    </source>
</evidence>
<feature type="region of interest" description="Disordered" evidence="1">
    <location>
        <begin position="43"/>
        <end position="74"/>
    </location>
</feature>
<proteinExistence type="predicted"/>
<keyword evidence="2" id="KW-0472">Membrane</keyword>
<dbReference type="RefSeq" id="WP_334661995.1">
    <property type="nucleotide sequence ID" value="NZ_JARULZ010000003.1"/>
</dbReference>
<feature type="transmembrane region" description="Helical" evidence="2">
    <location>
        <begin position="6"/>
        <end position="32"/>
    </location>
</feature>
<organism evidence="3 4">
    <name type="scientific">Streptomyces bottropensis</name>
    <dbReference type="NCBI Taxonomy" id="42235"/>
    <lineage>
        <taxon>Bacteria</taxon>
        <taxon>Bacillati</taxon>
        <taxon>Actinomycetota</taxon>
        <taxon>Actinomycetes</taxon>
        <taxon>Kitasatosporales</taxon>
        <taxon>Streptomycetaceae</taxon>
        <taxon>Streptomyces</taxon>
    </lineage>
</organism>
<reference evidence="3" key="1">
    <citation type="submission" date="2023-04" db="EMBL/GenBank/DDBJ databases">
        <title>Genomic diversity of scab-causing Streptomyces spp. in the province of Quebec, Canada.</title>
        <authorList>
            <person name="Biessy A."/>
            <person name="Cadieux M."/>
            <person name="Ciotola M."/>
            <person name="Filion M."/>
        </authorList>
    </citation>
    <scope>NUCLEOTIDE SEQUENCE</scope>
    <source>
        <strain evidence="3">B21-115</strain>
    </source>
</reference>
<protein>
    <submittedName>
        <fullName evidence="3">Uncharacterized protein</fullName>
    </submittedName>
</protein>
<evidence type="ECO:0000256" key="1">
    <source>
        <dbReference type="SAM" id="MobiDB-lite"/>
    </source>
</evidence>
<evidence type="ECO:0000256" key="2">
    <source>
        <dbReference type="SAM" id="Phobius"/>
    </source>
</evidence>
<gene>
    <name evidence="3" type="ORF">QBA35_41490</name>
</gene>
<dbReference type="EMBL" id="JARULZ010000003">
    <property type="protein sequence ID" value="MEH0639612.1"/>
    <property type="molecule type" value="Genomic_DNA"/>
</dbReference>
<keyword evidence="2" id="KW-0812">Transmembrane</keyword>
<keyword evidence="2" id="KW-1133">Transmembrane helix</keyword>
<dbReference type="Proteomes" id="UP001310290">
    <property type="component" value="Unassembled WGS sequence"/>
</dbReference>
<name>A0ABU8B0Z3_9ACTN</name>